<dbReference type="Proteomes" id="UP000254282">
    <property type="component" value="Unassembled WGS sequence"/>
</dbReference>
<organism evidence="2 3">
    <name type="scientific">Chryseobacterium indoltheticum</name>
    <dbReference type="NCBI Taxonomy" id="254"/>
    <lineage>
        <taxon>Bacteria</taxon>
        <taxon>Pseudomonadati</taxon>
        <taxon>Bacteroidota</taxon>
        <taxon>Flavobacteriia</taxon>
        <taxon>Flavobacteriales</taxon>
        <taxon>Weeksellaceae</taxon>
        <taxon>Chryseobacterium group</taxon>
        <taxon>Chryseobacterium</taxon>
    </lineage>
</organism>
<dbReference type="RefSeq" id="WP_115621740.1">
    <property type="nucleotide sequence ID" value="NZ_UFVR01000004.1"/>
</dbReference>
<accession>A0A381FQ86</accession>
<keyword evidence="1" id="KW-0472">Membrane</keyword>
<sequence>MIVTNKKRVVRKMNFLVVILGLIFCVTVIGFVLKSLIIYNLRVPLLILIGILIIIIFNSLKNLRIFQFENVGSTFSIKHYHPLKRGIISPYVEFPITNITRFKIEEKFLKSDLLKIDILVKKNSSIIKIKLKISNLKSNDYRKMENSINRPNKYKEPLSIPLSVK</sequence>
<name>A0A381FQ86_9FLAO</name>
<dbReference type="EMBL" id="UFVR01000004">
    <property type="protein sequence ID" value="SUX48709.1"/>
    <property type="molecule type" value="Genomic_DNA"/>
</dbReference>
<evidence type="ECO:0000313" key="2">
    <source>
        <dbReference type="EMBL" id="SUX48709.1"/>
    </source>
</evidence>
<reference evidence="2 3" key="1">
    <citation type="submission" date="2018-06" db="EMBL/GenBank/DDBJ databases">
        <authorList>
            <consortium name="Pathogen Informatics"/>
            <person name="Doyle S."/>
        </authorList>
    </citation>
    <scope>NUCLEOTIDE SEQUENCE [LARGE SCALE GENOMIC DNA]</scope>
    <source>
        <strain evidence="2 3">NCTC13532</strain>
    </source>
</reference>
<evidence type="ECO:0000256" key="1">
    <source>
        <dbReference type="SAM" id="Phobius"/>
    </source>
</evidence>
<gene>
    <name evidence="2" type="ORF">NCTC13532_04329</name>
</gene>
<dbReference type="AlphaFoldDB" id="A0A381FQ86"/>
<keyword evidence="1" id="KW-1133">Transmembrane helix</keyword>
<protein>
    <submittedName>
        <fullName evidence="2">Uncharacterized protein</fullName>
    </submittedName>
</protein>
<evidence type="ECO:0000313" key="3">
    <source>
        <dbReference type="Proteomes" id="UP000254282"/>
    </source>
</evidence>
<keyword evidence="1" id="KW-0812">Transmembrane</keyword>
<feature type="transmembrane region" description="Helical" evidence="1">
    <location>
        <begin position="43"/>
        <end position="60"/>
    </location>
</feature>
<proteinExistence type="predicted"/>
<feature type="transmembrane region" description="Helical" evidence="1">
    <location>
        <begin position="15"/>
        <end position="37"/>
    </location>
</feature>